<evidence type="ECO:0000313" key="3">
    <source>
        <dbReference type="Proteomes" id="UP000184476"/>
    </source>
</evidence>
<organism evidence="2 3">
    <name type="scientific">Seinonella peptonophila</name>
    <dbReference type="NCBI Taxonomy" id="112248"/>
    <lineage>
        <taxon>Bacteria</taxon>
        <taxon>Bacillati</taxon>
        <taxon>Bacillota</taxon>
        <taxon>Bacilli</taxon>
        <taxon>Bacillales</taxon>
        <taxon>Thermoactinomycetaceae</taxon>
        <taxon>Seinonella</taxon>
    </lineage>
</organism>
<dbReference type="Gene3D" id="1.10.275.10">
    <property type="entry name" value="Fumarase/aspartase (N-terminal domain)"/>
    <property type="match status" value="1"/>
</dbReference>
<name>A0A1M5AZW6_9BACL</name>
<evidence type="ECO:0000256" key="1">
    <source>
        <dbReference type="ARBA" id="ARBA00023239"/>
    </source>
</evidence>
<keyword evidence="1 2" id="KW-0456">Lyase</keyword>
<proteinExistence type="predicted"/>
<dbReference type="CDD" id="cd00332">
    <property type="entry name" value="PAL-HAL"/>
    <property type="match status" value="1"/>
</dbReference>
<dbReference type="InterPro" id="IPR008948">
    <property type="entry name" value="L-Aspartase-like"/>
</dbReference>
<keyword evidence="3" id="KW-1185">Reference proteome</keyword>
<protein>
    <submittedName>
        <fullName evidence="2">Histidine ammonia-lyase</fullName>
    </submittedName>
</protein>
<reference evidence="2 3" key="1">
    <citation type="submission" date="2016-11" db="EMBL/GenBank/DDBJ databases">
        <authorList>
            <person name="Jaros S."/>
            <person name="Januszkiewicz K."/>
            <person name="Wedrychowicz H."/>
        </authorList>
    </citation>
    <scope>NUCLEOTIDE SEQUENCE [LARGE SCALE GENOMIC DNA]</scope>
    <source>
        <strain evidence="2 3">DSM 44666</strain>
    </source>
</reference>
<dbReference type="EMBL" id="FQVL01000017">
    <property type="protein sequence ID" value="SHF35851.1"/>
    <property type="molecule type" value="Genomic_DNA"/>
</dbReference>
<dbReference type="SUPFAM" id="SSF48557">
    <property type="entry name" value="L-aspartase-like"/>
    <property type="match status" value="1"/>
</dbReference>
<dbReference type="AlphaFoldDB" id="A0A1M5AZW6"/>
<gene>
    <name evidence="2" type="ORF">SAMN05444392_1177</name>
</gene>
<sequence>MGMKQKTIVLNGIDLTIQQVRQIAREQTYIEICPDALSKVKAARKIVDDMLQDDKTIYGLNRGVGGNKDIAIPKHKLPEFNLNLLLSHAVATGDPMSVEDVRAMMTVRLNSWLLGYTGIHPEIVLLLKDFINFGIHPIIPAQGSVGVSDLAFLAHLGLALLGHGDVLFQGVTLKAIVAIHKAGLQVATLCPKDGLSIVSANSYSSGKGAILLADIIDFLDTADMIYSLSLEGFHANMNTLDRSLEKTKSFPGQHLSIENVRSYLRGSYLWNTDKLKAIQDPLSFRSACHIHGSVRDAVMSVVEYLHIQLQSSDDNPVVMIEEKRIQGSANFEVTNWVLGFEMIGIAFSHLSKSSCFRSIKLGMPSFTKLTRFLSPKDSIYHGFGTIQKTFSSLDAEIRHLANPISSDYISIAADMEDHATNAPYVIQKTTKMLDNLYKILAIEALHAAQAIDLRNGIRLGVGTQKIYEIIRSEVPFLDRDRNLSIDIHKIYNLLKSGQLKAEFENKQQEQRSSFPLYQRQKGEEFINEVY</sequence>
<dbReference type="GO" id="GO:0016841">
    <property type="term" value="F:ammonia-lyase activity"/>
    <property type="evidence" value="ECO:0007669"/>
    <property type="project" value="UniProtKB-ARBA"/>
</dbReference>
<accession>A0A1M5AZW6</accession>
<dbReference type="InterPro" id="IPR001106">
    <property type="entry name" value="Aromatic_Lyase"/>
</dbReference>
<dbReference type="STRING" id="112248.SAMN05444392_1177"/>
<dbReference type="PANTHER" id="PTHR10362">
    <property type="entry name" value="HISTIDINE AMMONIA-LYASE"/>
    <property type="match status" value="1"/>
</dbReference>
<dbReference type="Proteomes" id="UP000184476">
    <property type="component" value="Unassembled WGS sequence"/>
</dbReference>
<dbReference type="Pfam" id="PF00221">
    <property type="entry name" value="Lyase_aromatic"/>
    <property type="match status" value="1"/>
</dbReference>
<dbReference type="InterPro" id="IPR024083">
    <property type="entry name" value="Fumarase/histidase_N"/>
</dbReference>
<evidence type="ECO:0000313" key="2">
    <source>
        <dbReference type="EMBL" id="SHF35851.1"/>
    </source>
</evidence>
<dbReference type="Gene3D" id="1.20.200.10">
    <property type="entry name" value="Fumarase/aspartase (Central domain)"/>
    <property type="match status" value="1"/>
</dbReference>